<dbReference type="NCBIfam" id="TIGR02595">
    <property type="entry name" value="PEP_CTERM"/>
    <property type="match status" value="1"/>
</dbReference>
<name>A0AA48WI00_9BURK</name>
<evidence type="ECO:0000313" key="3">
    <source>
        <dbReference type="Proteomes" id="UP000662888"/>
    </source>
</evidence>
<sequence>MIKYDAANPTWNGPYDHLYQGVFQLNLHAGYKITGYSLMGAFSGEHYVGQFPTGSNLNIMPMNWGAATATGGVAIRADLPAAGGMVAPRSHAAVNLNGTDGFTLDSGPLDHAGPLNLYVEGYAFAEASAAEWYYLDYGYMGKDYSRARMELSGPLLLTVYTQAVPEPHTYALTLAGLALIGGTLRRRRRLARSGAQADFSLKG</sequence>
<dbReference type="InterPro" id="IPR013424">
    <property type="entry name" value="Ice-binding_C"/>
</dbReference>
<evidence type="ECO:0000259" key="1">
    <source>
        <dbReference type="Pfam" id="PF07589"/>
    </source>
</evidence>
<reference evidence="2 3" key="1">
    <citation type="submission" date="2020-11" db="EMBL/GenBank/DDBJ databases">
        <authorList>
            <person name="Sun Q."/>
        </authorList>
    </citation>
    <scope>NUCLEOTIDE SEQUENCE [LARGE SCALE GENOMIC DNA]</scope>
    <source>
        <strain evidence="2 3">P8398</strain>
    </source>
</reference>
<proteinExistence type="predicted"/>
<keyword evidence="3" id="KW-1185">Reference proteome</keyword>
<protein>
    <submittedName>
        <fullName evidence="2">PEP-CTERM sorting domain-containing protein</fullName>
    </submittedName>
</protein>
<dbReference type="EMBL" id="CP065053">
    <property type="protein sequence ID" value="QPI53115.1"/>
    <property type="molecule type" value="Genomic_DNA"/>
</dbReference>
<accession>A0AA48WI00</accession>
<dbReference type="Proteomes" id="UP000662888">
    <property type="component" value="Chromosome"/>
</dbReference>
<feature type="domain" description="Ice-binding protein C-terminal" evidence="1">
    <location>
        <begin position="163"/>
        <end position="188"/>
    </location>
</feature>
<organism evidence="2 3">
    <name type="scientific">Massilia antarctica</name>
    <dbReference type="NCBI Taxonomy" id="2765360"/>
    <lineage>
        <taxon>Bacteria</taxon>
        <taxon>Pseudomonadati</taxon>
        <taxon>Pseudomonadota</taxon>
        <taxon>Betaproteobacteria</taxon>
        <taxon>Burkholderiales</taxon>
        <taxon>Oxalobacteraceae</taxon>
        <taxon>Telluria group</taxon>
        <taxon>Massilia</taxon>
    </lineage>
</organism>
<evidence type="ECO:0000313" key="2">
    <source>
        <dbReference type="EMBL" id="QPI53115.1"/>
    </source>
</evidence>
<dbReference type="Pfam" id="PF07589">
    <property type="entry name" value="PEP-CTERM"/>
    <property type="match status" value="1"/>
</dbReference>
<gene>
    <name evidence="2" type="ORF">IV454_05175</name>
</gene>